<feature type="region of interest" description="Disordered" evidence="1">
    <location>
        <begin position="1"/>
        <end position="25"/>
    </location>
</feature>
<evidence type="ECO:0000256" key="1">
    <source>
        <dbReference type="SAM" id="MobiDB-lite"/>
    </source>
</evidence>
<sequence length="300" mass="33562">MTEAEDAVVDGLPGERAKAAGETSSDERVTMIERLSSVVGVDFSAFEAPYRSFITTAQMDVQNHEFYWDLSDLHDQLSRELVVGKIRAVDAWANGETAFKLVVKPWESVLDKLYRLNIEENPEDGPPQLLSIDDRAEKKRVPSVRAWVTPDRVHEFADDLIRTKFVVPFVDGVVDVSSRIAGAAKALGLKSFPRYHAKDSGYHARHIYVVIPVVDGSGADVHIALEVKVLTKLQDTLSELTHLLYELKRTGQAPSVKKRKLAWQFGDADFEASYVGHSAHYIEASLVRLKERLAAFEDKD</sequence>
<protein>
    <recommendedName>
        <fullName evidence="4">RelA/SpoT domain-containing protein</fullName>
    </recommendedName>
</protein>
<keyword evidence="3" id="KW-1185">Reference proteome</keyword>
<proteinExistence type="predicted"/>
<dbReference type="RefSeq" id="WP_271174161.1">
    <property type="nucleotide sequence ID" value="NZ_BSEJ01000013.1"/>
</dbReference>
<dbReference type="SUPFAM" id="SSF81301">
    <property type="entry name" value="Nucleotidyltransferase"/>
    <property type="match status" value="1"/>
</dbReference>
<reference evidence="2" key="2">
    <citation type="submission" date="2023-01" db="EMBL/GenBank/DDBJ databases">
        <authorList>
            <person name="Sun Q."/>
            <person name="Evtushenko L."/>
        </authorList>
    </citation>
    <scope>NUCLEOTIDE SEQUENCE</scope>
    <source>
        <strain evidence="2">VKM Ac-1020</strain>
    </source>
</reference>
<dbReference type="AlphaFoldDB" id="A0A9W6H555"/>
<accession>A0A9W6H555</accession>
<gene>
    <name evidence="2" type="ORF">GCM10017576_25970</name>
</gene>
<comment type="caution">
    <text evidence="2">The sequence shown here is derived from an EMBL/GenBank/DDBJ whole genome shotgun (WGS) entry which is preliminary data.</text>
</comment>
<evidence type="ECO:0000313" key="2">
    <source>
        <dbReference type="EMBL" id="GLJ62467.1"/>
    </source>
</evidence>
<name>A0A9W6H555_9MICO</name>
<dbReference type="InterPro" id="IPR043519">
    <property type="entry name" value="NT_sf"/>
</dbReference>
<evidence type="ECO:0000313" key="3">
    <source>
        <dbReference type="Proteomes" id="UP001142462"/>
    </source>
</evidence>
<reference evidence="2" key="1">
    <citation type="journal article" date="2014" name="Int. J. Syst. Evol. Microbiol.">
        <title>Complete genome sequence of Corynebacterium casei LMG S-19264T (=DSM 44701T), isolated from a smear-ripened cheese.</title>
        <authorList>
            <consortium name="US DOE Joint Genome Institute (JGI-PGF)"/>
            <person name="Walter F."/>
            <person name="Albersmeier A."/>
            <person name="Kalinowski J."/>
            <person name="Ruckert C."/>
        </authorList>
    </citation>
    <scope>NUCLEOTIDE SEQUENCE</scope>
    <source>
        <strain evidence="2">VKM Ac-1020</strain>
    </source>
</reference>
<evidence type="ECO:0008006" key="4">
    <source>
        <dbReference type="Google" id="ProtNLM"/>
    </source>
</evidence>
<dbReference type="Proteomes" id="UP001142462">
    <property type="component" value="Unassembled WGS sequence"/>
</dbReference>
<feature type="compositionally biased region" description="Basic and acidic residues" evidence="1">
    <location>
        <begin position="13"/>
        <end position="25"/>
    </location>
</feature>
<dbReference type="EMBL" id="BSEJ01000013">
    <property type="protein sequence ID" value="GLJ62467.1"/>
    <property type="molecule type" value="Genomic_DNA"/>
</dbReference>
<organism evidence="2 3">
    <name type="scientific">Microbacterium barkeri</name>
    <dbReference type="NCBI Taxonomy" id="33917"/>
    <lineage>
        <taxon>Bacteria</taxon>
        <taxon>Bacillati</taxon>
        <taxon>Actinomycetota</taxon>
        <taxon>Actinomycetes</taxon>
        <taxon>Micrococcales</taxon>
        <taxon>Microbacteriaceae</taxon>
        <taxon>Microbacterium</taxon>
    </lineage>
</organism>